<comment type="caution">
    <text evidence="2">The sequence shown here is derived from an EMBL/GenBank/DDBJ whole genome shotgun (WGS) entry which is preliminary data.</text>
</comment>
<dbReference type="EMBL" id="LJSX01000001">
    <property type="protein sequence ID" value="KPQ12729.1"/>
    <property type="molecule type" value="Genomic_DNA"/>
</dbReference>
<accession>A0A0P7XBT5</accession>
<evidence type="ECO:0000313" key="2">
    <source>
        <dbReference type="EMBL" id="KPQ12729.1"/>
    </source>
</evidence>
<organism evidence="2 4">
    <name type="scientific">Saliniramus fredricksonii</name>
    <dbReference type="NCBI Taxonomy" id="1653334"/>
    <lineage>
        <taxon>Bacteria</taxon>
        <taxon>Pseudomonadati</taxon>
        <taxon>Pseudomonadota</taxon>
        <taxon>Alphaproteobacteria</taxon>
        <taxon>Hyphomicrobiales</taxon>
        <taxon>Salinarimonadaceae</taxon>
        <taxon>Saliniramus</taxon>
    </lineage>
</organism>
<protein>
    <submittedName>
        <fullName evidence="2">Uncharacterized protein</fullName>
    </submittedName>
</protein>
<evidence type="ECO:0000313" key="4">
    <source>
        <dbReference type="Proteomes" id="UP000050497"/>
    </source>
</evidence>
<dbReference type="Proteomes" id="UP000182800">
    <property type="component" value="Unassembled WGS sequence"/>
</dbReference>
<sequence>MNPASRLLAVALASSVAMLGAGPALAEIITLNVENRYGAPLEFRAGSGFQGRLDAAMPRVIAPGETITRRLRTAFPNSQGGGFRYGDGTGRECDFGMSRLRDPGGPWQMPVLRARASRAGIGCRAEPESIEPGGDFSIRFIVE</sequence>
<name>A0A0P7XBT5_9HYPH</name>
<dbReference type="STRING" id="1653334.GA0071312_3600"/>
<reference evidence="3 5" key="2">
    <citation type="submission" date="2016-08" db="EMBL/GenBank/DDBJ databases">
        <authorList>
            <person name="Varghese N."/>
            <person name="Submissions Spin"/>
        </authorList>
    </citation>
    <scope>NUCLEOTIDE SEQUENCE [LARGE SCALE GENOMIC DNA]</scope>
    <source>
        <strain evidence="3 5">HL-109</strain>
    </source>
</reference>
<reference evidence="2 4" key="1">
    <citation type="submission" date="2015-09" db="EMBL/GenBank/DDBJ databases">
        <title>Identification and resolution of microdiversity through metagenomic sequencing of parallel consortia.</title>
        <authorList>
            <person name="Nelson W.C."/>
            <person name="Romine M.F."/>
            <person name="Lindemann S.R."/>
        </authorList>
    </citation>
    <scope>NUCLEOTIDE SEQUENCE [LARGE SCALE GENOMIC DNA]</scope>
    <source>
        <strain evidence="2">HL-109</strain>
    </source>
</reference>
<evidence type="ECO:0000256" key="1">
    <source>
        <dbReference type="SAM" id="SignalP"/>
    </source>
</evidence>
<keyword evidence="1" id="KW-0732">Signal</keyword>
<keyword evidence="5" id="KW-1185">Reference proteome</keyword>
<feature type="chain" id="PRO_5006145210" evidence="1">
    <location>
        <begin position="27"/>
        <end position="143"/>
    </location>
</feature>
<dbReference type="Proteomes" id="UP000050497">
    <property type="component" value="Unassembled WGS sequence"/>
</dbReference>
<gene>
    <name evidence="3" type="ORF">GA0071312_3600</name>
    <name evidence="2" type="ORF">HLUCCO17_01140</name>
</gene>
<evidence type="ECO:0000313" key="3">
    <source>
        <dbReference type="EMBL" id="SCC82594.1"/>
    </source>
</evidence>
<proteinExistence type="predicted"/>
<evidence type="ECO:0000313" key="5">
    <source>
        <dbReference type="Proteomes" id="UP000182800"/>
    </source>
</evidence>
<feature type="signal peptide" evidence="1">
    <location>
        <begin position="1"/>
        <end position="26"/>
    </location>
</feature>
<dbReference type="EMBL" id="FMBM01000003">
    <property type="protein sequence ID" value="SCC82594.1"/>
    <property type="molecule type" value="Genomic_DNA"/>
</dbReference>
<dbReference type="RefSeq" id="WP_074446398.1">
    <property type="nucleotide sequence ID" value="NZ_FMBM01000003.1"/>
</dbReference>
<dbReference type="AlphaFoldDB" id="A0A0P7XBT5"/>